<organism evidence="3 4">
    <name type="scientific">Callosobruchus maculatus</name>
    <name type="common">Southern cowpea weevil</name>
    <name type="synonym">Pulse bruchid</name>
    <dbReference type="NCBI Taxonomy" id="64391"/>
    <lineage>
        <taxon>Eukaryota</taxon>
        <taxon>Metazoa</taxon>
        <taxon>Ecdysozoa</taxon>
        <taxon>Arthropoda</taxon>
        <taxon>Hexapoda</taxon>
        <taxon>Insecta</taxon>
        <taxon>Pterygota</taxon>
        <taxon>Neoptera</taxon>
        <taxon>Endopterygota</taxon>
        <taxon>Coleoptera</taxon>
        <taxon>Polyphaga</taxon>
        <taxon>Cucujiformia</taxon>
        <taxon>Chrysomeloidea</taxon>
        <taxon>Chrysomelidae</taxon>
        <taxon>Bruchinae</taxon>
        <taxon>Bruchini</taxon>
        <taxon>Callosobruchus</taxon>
    </lineage>
</organism>
<accession>A0A653DVS7</accession>
<dbReference type="OrthoDB" id="6773637at2759"/>
<feature type="domain" description="Integrase catalytic" evidence="2">
    <location>
        <begin position="119"/>
        <end position="285"/>
    </location>
</feature>
<dbReference type="EC" id="2.7.7.49" evidence="1"/>
<dbReference type="GO" id="GO:0003964">
    <property type="term" value="F:RNA-directed DNA polymerase activity"/>
    <property type="evidence" value="ECO:0007669"/>
    <property type="project" value="UniProtKB-EC"/>
</dbReference>
<dbReference type="PROSITE" id="PS50994">
    <property type="entry name" value="INTEGRASE"/>
    <property type="match status" value="1"/>
</dbReference>
<dbReference type="EMBL" id="CAACVG010015264">
    <property type="protein sequence ID" value="VEN64306.1"/>
    <property type="molecule type" value="Genomic_DNA"/>
</dbReference>
<dbReference type="InterPro" id="IPR050951">
    <property type="entry name" value="Retrovirus_Pol_polyprotein"/>
</dbReference>
<feature type="non-terminal residue" evidence="3">
    <location>
        <position position="1"/>
    </location>
</feature>
<dbReference type="InterPro" id="IPR036397">
    <property type="entry name" value="RNaseH_sf"/>
</dbReference>
<feature type="non-terminal residue" evidence="3">
    <location>
        <position position="549"/>
    </location>
</feature>
<reference evidence="3 4" key="1">
    <citation type="submission" date="2019-01" db="EMBL/GenBank/DDBJ databases">
        <authorList>
            <person name="Sayadi A."/>
        </authorList>
    </citation>
    <scope>NUCLEOTIDE SEQUENCE [LARGE SCALE GENOMIC DNA]</scope>
</reference>
<evidence type="ECO:0000313" key="4">
    <source>
        <dbReference type="Proteomes" id="UP000410492"/>
    </source>
</evidence>
<dbReference type="GO" id="GO:0015074">
    <property type="term" value="P:DNA integration"/>
    <property type="evidence" value="ECO:0007669"/>
    <property type="project" value="InterPro"/>
</dbReference>
<evidence type="ECO:0000256" key="1">
    <source>
        <dbReference type="ARBA" id="ARBA00012493"/>
    </source>
</evidence>
<dbReference type="InterPro" id="IPR012337">
    <property type="entry name" value="RNaseH-like_sf"/>
</dbReference>
<dbReference type="AlphaFoldDB" id="A0A653DVS7"/>
<proteinExistence type="predicted"/>
<name>A0A653DVS7_CALMS</name>
<dbReference type="Gene3D" id="3.30.420.10">
    <property type="entry name" value="Ribonuclease H-like superfamily/Ribonuclease H"/>
    <property type="match status" value="1"/>
</dbReference>
<dbReference type="Pfam" id="PF17921">
    <property type="entry name" value="Integrase_H2C2"/>
    <property type="match status" value="1"/>
</dbReference>
<dbReference type="InterPro" id="IPR001584">
    <property type="entry name" value="Integrase_cat-core"/>
</dbReference>
<dbReference type="SUPFAM" id="SSF53098">
    <property type="entry name" value="Ribonuclease H-like"/>
    <property type="match status" value="1"/>
</dbReference>
<sequence>NIAELTEVAAEILRAKQNSGKKTRRQYHLLSLYDVLEVAEEKIVIKKDKHDEGKYVSVIPYEKIFNVVCEAHINVGHGGRDKMIHNLKTKYDVGRYAIEKFLETCEVCQKKKNKSHANLTIKPIISTNFNSRGQVDLMDFQSCPDNEYRWLLNYQDHLTKFLFLRPLKTKTANEVANELLKIFLEIGAPSILQSDNGREFTASVISEMVKIWPSLKILHGRPRHPQSQGSIERSNQDVENMLRAWMHDHSSKNWSLGCYFVQFQKNSSYHKVIGRSPYKALFGVDPKAGFSPMNLPRDLLDEVENEDDLRMLEEEHMENNNLQKELQSDVVIGDLNNMILMEEMEEQHGMGEVVDGHKDVVEGVIDSIAENQEEIETVVFTNENTEKMSTQEINLCITCPKGGGKCILCQNSTIIEENRQDASRGQKRAAEKMLANTTKKLPPIKIGACVLLPIDKIDRGPSDMQNLVCVVTDYKNGVYQIGCVAGRIKSWFNRPDLMEAKQAFLQVDDVPEIFISVREAVHSLSLFGGQGYFKCSCKPAKKQCLSNRC</sequence>
<dbReference type="Proteomes" id="UP000410492">
    <property type="component" value="Unassembled WGS sequence"/>
</dbReference>
<gene>
    <name evidence="3" type="ORF">CALMAC_LOCUS20864</name>
</gene>
<evidence type="ECO:0000313" key="3">
    <source>
        <dbReference type="EMBL" id="VEN64306.1"/>
    </source>
</evidence>
<dbReference type="GO" id="GO:0003676">
    <property type="term" value="F:nucleic acid binding"/>
    <property type="evidence" value="ECO:0007669"/>
    <property type="project" value="InterPro"/>
</dbReference>
<dbReference type="Gene3D" id="1.10.340.70">
    <property type="match status" value="1"/>
</dbReference>
<dbReference type="PANTHER" id="PTHR37984:SF5">
    <property type="entry name" value="PROTEIN NYNRIN-LIKE"/>
    <property type="match status" value="1"/>
</dbReference>
<dbReference type="InterPro" id="IPR041588">
    <property type="entry name" value="Integrase_H2C2"/>
</dbReference>
<evidence type="ECO:0000259" key="2">
    <source>
        <dbReference type="PROSITE" id="PS50994"/>
    </source>
</evidence>
<dbReference type="PANTHER" id="PTHR37984">
    <property type="entry name" value="PROTEIN CBG26694"/>
    <property type="match status" value="1"/>
</dbReference>
<protein>
    <recommendedName>
        <fullName evidence="1">RNA-directed DNA polymerase</fullName>
        <ecNumber evidence="1">2.7.7.49</ecNumber>
    </recommendedName>
</protein>
<keyword evidence="4" id="KW-1185">Reference proteome</keyword>